<feature type="signal peptide" evidence="7">
    <location>
        <begin position="1"/>
        <end position="18"/>
    </location>
</feature>
<dbReference type="PANTHER" id="PTHR12370:SF3">
    <property type="entry name" value="PHOSPHOLIPASE B-LIKE 2-RELATED"/>
    <property type="match status" value="1"/>
</dbReference>
<reference evidence="8 9" key="1">
    <citation type="submission" date="2019-08" db="EMBL/GenBank/DDBJ databases">
        <authorList>
            <person name="Alioto T."/>
            <person name="Alioto T."/>
            <person name="Gomez Garrido J."/>
        </authorList>
    </citation>
    <scope>NUCLEOTIDE SEQUENCE [LARGE SCALE GENOMIC DNA]</scope>
</reference>
<dbReference type="Pfam" id="PF04916">
    <property type="entry name" value="Phospholip_B"/>
    <property type="match status" value="1"/>
</dbReference>
<keyword evidence="3 7" id="KW-0378">Hydrolase</keyword>
<accession>A0A5E4N2J9</accession>
<keyword evidence="5 7" id="KW-0443">Lipid metabolism</keyword>
<evidence type="ECO:0000313" key="9">
    <source>
        <dbReference type="Proteomes" id="UP000325440"/>
    </source>
</evidence>
<evidence type="ECO:0000256" key="6">
    <source>
        <dbReference type="ARBA" id="ARBA00023180"/>
    </source>
</evidence>
<comment type="function">
    <text evidence="7">Putative phospholipase.</text>
</comment>
<evidence type="ECO:0000256" key="2">
    <source>
        <dbReference type="ARBA" id="ARBA00022729"/>
    </source>
</evidence>
<name>A0A5E4N2J9_9HEMI</name>
<dbReference type="AlphaFoldDB" id="A0A5E4N2J9"/>
<dbReference type="PANTHER" id="PTHR12370">
    <property type="entry name" value="PHOSPHOLIPASE B-RELATED"/>
    <property type="match status" value="1"/>
</dbReference>
<sequence>MLLKSSLLLLFTFWRFQCLTIPKNQTILAVKTTKNRFTLQHKNYTVKHKEILIGKAKFIDNINSTGWSYLEIRTIELARDIDQAYAAGFLEGSLTADLIYSHWYNTVRGYCIDRPTICKNLTDFLTTNKNWISSKFNKYSPYWFQVTLFYKQLDGLHEGYMRGKSDHTPDLSWNDLFWLNAISELDDISQALNPSEVDRIKVLGSGSCSALVKLLPGNKDLLVSHVTWDGYETMLRIQKRYSLRYKKSHTSKKLIRGFDMAFSSSPGTIHSGDDFYLISSGLATMETTIDNYNQSLWSNVKPVGQVLEFVRAMVANRIAENPADWADTFKLYNSGTYNNQWMIINYAAFEPGNSLPTKDVLHVLEQMPGYVVHEDLTGHLINRTYWASYNVAYFPFVFNRTGNYDLEQRYGKWFSYSDTPRARIFARDHVNIHCDQCMWHLMRSNDFKNDPESRCDCSPPYSAENAISARCDLNPANGSYPIPAMGHRLHGATDVKLTTSKLFQRLEFKAVCGPTPGTNNTLGPFCWSKSDYNDKVSHVDQPDCFNFDPVVHQWSL</sequence>
<keyword evidence="2 7" id="KW-0732">Signal</keyword>
<evidence type="ECO:0000256" key="3">
    <source>
        <dbReference type="ARBA" id="ARBA00022801"/>
    </source>
</evidence>
<dbReference type="GO" id="GO:0005576">
    <property type="term" value="C:extracellular region"/>
    <property type="evidence" value="ECO:0007669"/>
    <property type="project" value="TreeGrafter"/>
</dbReference>
<protein>
    <recommendedName>
        <fullName evidence="7">Phospholipase B-like</fullName>
        <ecNumber evidence="7">3.1.1.-</ecNumber>
    </recommendedName>
</protein>
<keyword evidence="4 7" id="KW-0442">Lipid degradation</keyword>
<dbReference type="GO" id="GO:0009395">
    <property type="term" value="P:phospholipid catabolic process"/>
    <property type="evidence" value="ECO:0007669"/>
    <property type="project" value="TreeGrafter"/>
</dbReference>
<keyword evidence="9" id="KW-1185">Reference proteome</keyword>
<dbReference type="Gene3D" id="3.60.60.30">
    <property type="match status" value="1"/>
</dbReference>
<feature type="chain" id="PRO_5023080489" description="Phospholipase B-like" evidence="7">
    <location>
        <begin position="19"/>
        <end position="556"/>
    </location>
</feature>
<evidence type="ECO:0000256" key="1">
    <source>
        <dbReference type="ARBA" id="ARBA00007835"/>
    </source>
</evidence>
<dbReference type="OrthoDB" id="443524at2759"/>
<dbReference type="EMBL" id="CABPRJ010001460">
    <property type="protein sequence ID" value="VVC38023.1"/>
    <property type="molecule type" value="Genomic_DNA"/>
</dbReference>
<evidence type="ECO:0000256" key="7">
    <source>
        <dbReference type="RuleBase" id="RU364138"/>
    </source>
</evidence>
<proteinExistence type="inferred from homology"/>
<evidence type="ECO:0000256" key="5">
    <source>
        <dbReference type="ARBA" id="ARBA00023098"/>
    </source>
</evidence>
<dbReference type="EC" id="3.1.1.-" evidence="7"/>
<dbReference type="Proteomes" id="UP000325440">
    <property type="component" value="Unassembled WGS sequence"/>
</dbReference>
<comment type="similarity">
    <text evidence="1 7">Belongs to the phospholipase B-like family.</text>
</comment>
<dbReference type="GO" id="GO:0004620">
    <property type="term" value="F:phospholipase activity"/>
    <property type="evidence" value="ECO:0007669"/>
    <property type="project" value="InterPro"/>
</dbReference>
<evidence type="ECO:0000313" key="8">
    <source>
        <dbReference type="EMBL" id="VVC38023.1"/>
    </source>
</evidence>
<organism evidence="8 9">
    <name type="scientific">Cinara cedri</name>
    <dbReference type="NCBI Taxonomy" id="506608"/>
    <lineage>
        <taxon>Eukaryota</taxon>
        <taxon>Metazoa</taxon>
        <taxon>Ecdysozoa</taxon>
        <taxon>Arthropoda</taxon>
        <taxon>Hexapoda</taxon>
        <taxon>Insecta</taxon>
        <taxon>Pterygota</taxon>
        <taxon>Neoptera</taxon>
        <taxon>Paraneoptera</taxon>
        <taxon>Hemiptera</taxon>
        <taxon>Sternorrhyncha</taxon>
        <taxon>Aphidomorpha</taxon>
        <taxon>Aphidoidea</taxon>
        <taxon>Aphididae</taxon>
        <taxon>Lachninae</taxon>
        <taxon>Cinara</taxon>
    </lineage>
</organism>
<keyword evidence="6" id="KW-0325">Glycoprotein</keyword>
<evidence type="ECO:0000256" key="4">
    <source>
        <dbReference type="ARBA" id="ARBA00022963"/>
    </source>
</evidence>
<gene>
    <name evidence="8" type="ORF">CINCED_3A016716</name>
</gene>
<dbReference type="InterPro" id="IPR007000">
    <property type="entry name" value="PLipase_B-like"/>
</dbReference>